<organism evidence="1 2">
    <name type="scientific">Paludibaculum fermentans</name>
    <dbReference type="NCBI Taxonomy" id="1473598"/>
    <lineage>
        <taxon>Bacteria</taxon>
        <taxon>Pseudomonadati</taxon>
        <taxon>Acidobacteriota</taxon>
        <taxon>Terriglobia</taxon>
        <taxon>Bryobacterales</taxon>
        <taxon>Bryobacteraceae</taxon>
        <taxon>Paludibaculum</taxon>
    </lineage>
</organism>
<dbReference type="KEGG" id="pfer:IRI77_13580"/>
<evidence type="ECO:0000313" key="2">
    <source>
        <dbReference type="Proteomes" id="UP000593892"/>
    </source>
</evidence>
<evidence type="ECO:0000313" key="1">
    <source>
        <dbReference type="EMBL" id="QOY90931.1"/>
    </source>
</evidence>
<name>A0A7S7NW68_PALFE</name>
<keyword evidence="2" id="KW-1185">Reference proteome</keyword>
<proteinExistence type="predicted"/>
<protein>
    <submittedName>
        <fullName evidence="1">Uncharacterized protein</fullName>
    </submittedName>
</protein>
<dbReference type="EMBL" id="CP063849">
    <property type="protein sequence ID" value="QOY90931.1"/>
    <property type="molecule type" value="Genomic_DNA"/>
</dbReference>
<gene>
    <name evidence="1" type="ORF">IRI77_13580</name>
</gene>
<dbReference type="RefSeq" id="WP_194452588.1">
    <property type="nucleotide sequence ID" value="NZ_CP063849.1"/>
</dbReference>
<dbReference type="AlphaFoldDB" id="A0A7S7NW68"/>
<reference evidence="1 2" key="1">
    <citation type="submission" date="2020-10" db="EMBL/GenBank/DDBJ databases">
        <title>Complete genome sequence of Paludibaculum fermentans P105T, a facultatively anaerobic acidobacterium capable of dissimilatory Fe(III) reduction.</title>
        <authorList>
            <person name="Dedysh S.N."/>
            <person name="Beletsky A.V."/>
            <person name="Kulichevskaya I.S."/>
            <person name="Mardanov A.V."/>
            <person name="Ravin N.V."/>
        </authorList>
    </citation>
    <scope>NUCLEOTIDE SEQUENCE [LARGE SCALE GENOMIC DNA]</scope>
    <source>
        <strain evidence="1 2">P105</strain>
    </source>
</reference>
<sequence>MAVRAVRLWHQGELDAALLEVQSFLRRTRVHEGLNEFRGNALAMQAGIQEEAGDLAAAWRSLRQRDDLPFSCQSNYLCHQIQVVEILLHHSRYAEAQLRIRLGLKHVYEACLPEALKLLRLFCRIPPSHRERDLRRHRRLLQRAVQSFGVADGQIPQGEFDSRVEALSVLFQEGLVRYNEMGERARWLLGQQDPAAALGLVRAFVRTEPLGFYRQLAVHQWSEHGLVEEVVRLTD</sequence>
<accession>A0A7S7NW68</accession>
<dbReference type="Proteomes" id="UP000593892">
    <property type="component" value="Chromosome"/>
</dbReference>